<feature type="transmembrane region" description="Helical" evidence="1">
    <location>
        <begin position="50"/>
        <end position="69"/>
    </location>
</feature>
<keyword evidence="1" id="KW-1133">Transmembrane helix</keyword>
<dbReference type="Proteomes" id="UP000198598">
    <property type="component" value="Unassembled WGS sequence"/>
</dbReference>
<protein>
    <submittedName>
        <fullName evidence="2">Uncharacterized protein</fullName>
    </submittedName>
</protein>
<evidence type="ECO:0000313" key="2">
    <source>
        <dbReference type="EMBL" id="SFF17663.1"/>
    </source>
</evidence>
<keyword evidence="3" id="KW-1185">Reference proteome</keyword>
<keyword evidence="1" id="KW-0472">Membrane</keyword>
<evidence type="ECO:0000313" key="3">
    <source>
        <dbReference type="Proteomes" id="UP000198598"/>
    </source>
</evidence>
<evidence type="ECO:0000256" key="1">
    <source>
        <dbReference type="SAM" id="Phobius"/>
    </source>
</evidence>
<name>A0A1I2GK98_9BACT</name>
<proteinExistence type="predicted"/>
<reference evidence="2 3" key="1">
    <citation type="submission" date="2016-10" db="EMBL/GenBank/DDBJ databases">
        <authorList>
            <person name="de Groot N.N."/>
        </authorList>
    </citation>
    <scope>NUCLEOTIDE SEQUENCE [LARGE SCALE GENOMIC DNA]</scope>
    <source>
        <strain evidence="2 3">DSM 26130</strain>
    </source>
</reference>
<feature type="transmembrane region" description="Helical" evidence="1">
    <location>
        <begin position="12"/>
        <end position="30"/>
    </location>
</feature>
<accession>A0A1I2GK98</accession>
<dbReference type="EMBL" id="FOLQ01000033">
    <property type="protein sequence ID" value="SFF17663.1"/>
    <property type="molecule type" value="Genomic_DNA"/>
</dbReference>
<dbReference type="STRING" id="662367.SAMN05216167_13322"/>
<organism evidence="2 3">
    <name type="scientific">Spirosoma endophyticum</name>
    <dbReference type="NCBI Taxonomy" id="662367"/>
    <lineage>
        <taxon>Bacteria</taxon>
        <taxon>Pseudomonadati</taxon>
        <taxon>Bacteroidota</taxon>
        <taxon>Cytophagia</taxon>
        <taxon>Cytophagales</taxon>
        <taxon>Cytophagaceae</taxon>
        <taxon>Spirosoma</taxon>
    </lineage>
</organism>
<sequence>MRILVVHGLPPSIRFLTAGLLSSFLCWLIGFPLVTSMSWRQGMSTETGNLVDFILVSIILVVTLLPTYFSRRRSAEVN</sequence>
<keyword evidence="1" id="KW-0812">Transmembrane</keyword>
<dbReference type="AlphaFoldDB" id="A0A1I2GK98"/>
<gene>
    <name evidence="2" type="ORF">SAMN05216167_13322</name>
</gene>